<evidence type="ECO:0000256" key="10">
    <source>
        <dbReference type="ARBA" id="ARBA00022989"/>
    </source>
</evidence>
<dbReference type="InterPro" id="IPR011577">
    <property type="entry name" value="Cyt_b561_bac/Ni-Hgenase"/>
</dbReference>
<keyword evidence="17" id="KW-1185">Reference proteome</keyword>
<keyword evidence="7 13" id="KW-0812">Transmembrane</keyword>
<evidence type="ECO:0000256" key="14">
    <source>
        <dbReference type="SAM" id="SignalP"/>
    </source>
</evidence>
<feature type="transmembrane region" description="Helical" evidence="13">
    <location>
        <begin position="93"/>
        <end position="112"/>
    </location>
</feature>
<dbReference type="PANTHER" id="PTHR30074:SF6">
    <property type="entry name" value="FORMATE DEHYDROGENASE GAMMA SUBUNIT"/>
    <property type="match status" value="1"/>
</dbReference>
<proteinExistence type="inferred from homology"/>
<dbReference type="Pfam" id="PF01292">
    <property type="entry name" value="Ni_hydr_CYTB"/>
    <property type="match status" value="1"/>
</dbReference>
<dbReference type="EMBL" id="BMMF01000011">
    <property type="protein sequence ID" value="GGK45253.1"/>
    <property type="molecule type" value="Genomic_DNA"/>
</dbReference>
<evidence type="ECO:0000259" key="15">
    <source>
        <dbReference type="Pfam" id="PF01292"/>
    </source>
</evidence>
<dbReference type="GO" id="GO:0009055">
    <property type="term" value="F:electron transfer activity"/>
    <property type="evidence" value="ECO:0007669"/>
    <property type="project" value="InterPro"/>
</dbReference>
<protein>
    <submittedName>
        <fullName evidence="16">Formate dehydrogenase</fullName>
    </submittedName>
</protein>
<feature type="domain" description="Cytochrome b561 bacterial/Ni-hydrogenase" evidence="15">
    <location>
        <begin position="132"/>
        <end position="306"/>
    </location>
</feature>
<dbReference type="GO" id="GO:0008863">
    <property type="term" value="F:formate dehydrogenase (NAD+) activity"/>
    <property type="evidence" value="ECO:0007669"/>
    <property type="project" value="InterPro"/>
</dbReference>
<evidence type="ECO:0000256" key="13">
    <source>
        <dbReference type="SAM" id="Phobius"/>
    </source>
</evidence>
<dbReference type="SUPFAM" id="SSF81342">
    <property type="entry name" value="Transmembrane di-heme cytochromes"/>
    <property type="match status" value="1"/>
</dbReference>
<evidence type="ECO:0000256" key="1">
    <source>
        <dbReference type="ARBA" id="ARBA00001971"/>
    </source>
</evidence>
<keyword evidence="9" id="KW-0249">Electron transport</keyword>
<keyword evidence="6" id="KW-0349">Heme</keyword>
<gene>
    <name evidence="16" type="ORF">GCM10011322_35530</name>
</gene>
<dbReference type="GO" id="GO:0009326">
    <property type="term" value="C:formate dehydrogenase complex"/>
    <property type="evidence" value="ECO:0007669"/>
    <property type="project" value="InterPro"/>
</dbReference>
<dbReference type="Proteomes" id="UP000600449">
    <property type="component" value="Unassembled WGS sequence"/>
</dbReference>
<comment type="caution">
    <text evidence="16">The sequence shown here is derived from an EMBL/GenBank/DDBJ whole genome shotgun (WGS) entry which is preliminary data.</text>
</comment>
<keyword evidence="14" id="KW-0732">Signal</keyword>
<evidence type="ECO:0000256" key="12">
    <source>
        <dbReference type="ARBA" id="ARBA00023136"/>
    </source>
</evidence>
<dbReference type="GO" id="GO:0015944">
    <property type="term" value="P:formate oxidation"/>
    <property type="evidence" value="ECO:0007669"/>
    <property type="project" value="TreeGrafter"/>
</dbReference>
<keyword evidence="4" id="KW-0813">Transport</keyword>
<dbReference type="Gene3D" id="1.20.950.20">
    <property type="entry name" value="Transmembrane di-heme cytochromes, Chain C"/>
    <property type="match status" value="1"/>
</dbReference>
<comment type="cofactor">
    <cofactor evidence="1">
        <name>heme</name>
        <dbReference type="ChEBI" id="CHEBI:30413"/>
    </cofactor>
</comment>
<name>A0A917QD14_9HYPH</name>
<evidence type="ECO:0000313" key="16">
    <source>
        <dbReference type="EMBL" id="GGK45253.1"/>
    </source>
</evidence>
<dbReference type="GO" id="GO:0005886">
    <property type="term" value="C:plasma membrane"/>
    <property type="evidence" value="ECO:0007669"/>
    <property type="project" value="UniProtKB-SubCell"/>
</dbReference>
<comment type="subcellular location">
    <subcellularLocation>
        <location evidence="2">Cell membrane</location>
        <topology evidence="2">Multi-pass membrane protein</topology>
    </subcellularLocation>
</comment>
<evidence type="ECO:0000256" key="7">
    <source>
        <dbReference type="ARBA" id="ARBA00022692"/>
    </source>
</evidence>
<feature type="signal peptide" evidence="14">
    <location>
        <begin position="1"/>
        <end position="15"/>
    </location>
</feature>
<keyword evidence="10 13" id="KW-1133">Transmembrane helix</keyword>
<evidence type="ECO:0000256" key="11">
    <source>
        <dbReference type="ARBA" id="ARBA00023004"/>
    </source>
</evidence>
<feature type="transmembrane region" description="Helical" evidence="13">
    <location>
        <begin position="270"/>
        <end position="292"/>
    </location>
</feature>
<feature type="transmembrane region" description="Helical" evidence="13">
    <location>
        <begin position="237"/>
        <end position="258"/>
    </location>
</feature>
<evidence type="ECO:0000256" key="3">
    <source>
        <dbReference type="ARBA" id="ARBA00010747"/>
    </source>
</evidence>
<feature type="chain" id="PRO_5038011234" evidence="14">
    <location>
        <begin position="16"/>
        <end position="343"/>
    </location>
</feature>
<evidence type="ECO:0000256" key="2">
    <source>
        <dbReference type="ARBA" id="ARBA00004651"/>
    </source>
</evidence>
<feature type="transmembrane region" description="Helical" evidence="13">
    <location>
        <begin position="132"/>
        <end position="157"/>
    </location>
</feature>
<comment type="similarity">
    <text evidence="3">Belongs to the formate dehydrogenase gamma subunit family.</text>
</comment>
<dbReference type="PANTHER" id="PTHR30074">
    <property type="entry name" value="FORMATE DEHYDROGENASE, NITRATE-INDUCIBLE, CYTOCHROME B556 FDN SUBUNIT"/>
    <property type="match status" value="1"/>
</dbReference>
<evidence type="ECO:0000256" key="4">
    <source>
        <dbReference type="ARBA" id="ARBA00022448"/>
    </source>
</evidence>
<evidence type="ECO:0000256" key="9">
    <source>
        <dbReference type="ARBA" id="ARBA00022982"/>
    </source>
</evidence>
<keyword evidence="8" id="KW-0479">Metal-binding</keyword>
<dbReference type="InterPro" id="IPR016174">
    <property type="entry name" value="Di-haem_cyt_TM"/>
</dbReference>
<dbReference type="InterPro" id="IPR051817">
    <property type="entry name" value="FDH_cytochrome_b556_subunit"/>
</dbReference>
<dbReference type="GO" id="GO:0036397">
    <property type="term" value="F:formate dehydrogenase (quinone) activity"/>
    <property type="evidence" value="ECO:0007669"/>
    <property type="project" value="TreeGrafter"/>
</dbReference>
<evidence type="ECO:0000256" key="8">
    <source>
        <dbReference type="ARBA" id="ARBA00022723"/>
    </source>
</evidence>
<feature type="transmembrane region" description="Helical" evidence="13">
    <location>
        <begin position="177"/>
        <end position="201"/>
    </location>
</feature>
<dbReference type="AlphaFoldDB" id="A0A917QD14"/>
<dbReference type="InterPro" id="IPR006471">
    <property type="entry name" value="Formate_DH_gsu"/>
</dbReference>
<organism evidence="16 17">
    <name type="scientific">Salinarimonas ramus</name>
    <dbReference type="NCBI Taxonomy" id="690164"/>
    <lineage>
        <taxon>Bacteria</taxon>
        <taxon>Pseudomonadati</taxon>
        <taxon>Pseudomonadota</taxon>
        <taxon>Alphaproteobacteria</taxon>
        <taxon>Hyphomicrobiales</taxon>
        <taxon>Salinarimonadaceae</taxon>
        <taxon>Salinarimonas</taxon>
    </lineage>
</organism>
<keyword evidence="11" id="KW-0408">Iron</keyword>
<dbReference type="GO" id="GO:0009061">
    <property type="term" value="P:anaerobic respiration"/>
    <property type="evidence" value="ECO:0007669"/>
    <property type="project" value="TreeGrafter"/>
</dbReference>
<keyword evidence="12 13" id="KW-0472">Membrane</keyword>
<reference evidence="16 17" key="1">
    <citation type="journal article" date="2014" name="Int. J. Syst. Evol. Microbiol.">
        <title>Complete genome sequence of Corynebacterium casei LMG S-19264T (=DSM 44701T), isolated from a smear-ripened cheese.</title>
        <authorList>
            <consortium name="US DOE Joint Genome Institute (JGI-PGF)"/>
            <person name="Walter F."/>
            <person name="Albersmeier A."/>
            <person name="Kalinowski J."/>
            <person name="Ruckert C."/>
        </authorList>
    </citation>
    <scope>NUCLEOTIDE SEQUENCE [LARGE SCALE GENOMIC DNA]</scope>
    <source>
        <strain evidence="16 17">CGMCC 1.9161</strain>
    </source>
</reference>
<accession>A0A917QD14</accession>
<evidence type="ECO:0000313" key="17">
    <source>
        <dbReference type="Proteomes" id="UP000600449"/>
    </source>
</evidence>
<evidence type="ECO:0000256" key="6">
    <source>
        <dbReference type="ARBA" id="ARBA00022617"/>
    </source>
</evidence>
<dbReference type="GO" id="GO:0046872">
    <property type="term" value="F:metal ion binding"/>
    <property type="evidence" value="ECO:0007669"/>
    <property type="project" value="UniProtKB-KW"/>
</dbReference>
<dbReference type="GO" id="GO:0022904">
    <property type="term" value="P:respiratory electron transport chain"/>
    <property type="evidence" value="ECO:0007669"/>
    <property type="project" value="InterPro"/>
</dbReference>
<keyword evidence="5" id="KW-1003">Cell membrane</keyword>
<dbReference type="NCBIfam" id="TIGR01583">
    <property type="entry name" value="formate-DH-gamm"/>
    <property type="match status" value="1"/>
</dbReference>
<evidence type="ECO:0000256" key="5">
    <source>
        <dbReference type="ARBA" id="ARBA00022475"/>
    </source>
</evidence>
<sequence>MAMGLLLLAPLSALAQQGDEAQPEAFPQERGVYLVPDRAPSGDLDTLFRELSDREMPDERLEGFTSYQNPALGFVTAADNRIWRDFRTYWSKWIHAILIVLAVAAVLGLYLWRGSQGYERDARGRRVARFRFLDRVVHWTTAISFVLLALTGLTLVFGRQLIQSWAGDAVFGALAQGSLLVHNQIGFAFLLGILAMAGLWVQDNLFSRVDREWLRQAGGIPSGRHVPAEKFNAGQKLIFWIAVLGGLAMGVSGILLMLPISTIGVGWMHLLHGGHTIVAALLIATIIGHAYLGSVGVSGSFDAMWKGDVDREWARTHHPLWIERLEREGDAAADERPRPEPAE</sequence>